<evidence type="ECO:0000256" key="11">
    <source>
        <dbReference type="ARBA" id="ARBA00022605"/>
    </source>
</evidence>
<keyword evidence="23" id="KW-1185">Reference proteome</keyword>
<dbReference type="InterPro" id="IPR017926">
    <property type="entry name" value="GATASE"/>
</dbReference>
<dbReference type="InterPro" id="IPR001240">
    <property type="entry name" value="PRAI_dom"/>
</dbReference>
<dbReference type="PRINTS" id="PR00096">
    <property type="entry name" value="GATASE"/>
</dbReference>
<evidence type="ECO:0000256" key="13">
    <source>
        <dbReference type="ARBA" id="ARBA00022962"/>
    </source>
</evidence>
<keyword evidence="13" id="KW-0315">Glutamine amidotransferase</keyword>
<evidence type="ECO:0000259" key="21">
    <source>
        <dbReference type="Pfam" id="PF00697"/>
    </source>
</evidence>
<accession>A0AAF0JA07</accession>
<dbReference type="InterPro" id="IPR001468">
    <property type="entry name" value="Indole-3-GlycerolPSynthase_CS"/>
</dbReference>
<dbReference type="FunFam" id="3.40.50.880:FF:000031">
    <property type="entry name" value="Multifunctional tryptophan biosynthesis protein"/>
    <property type="match status" value="1"/>
</dbReference>
<evidence type="ECO:0000256" key="4">
    <source>
        <dbReference type="ARBA" id="ARBA00004664"/>
    </source>
</evidence>
<evidence type="ECO:0000256" key="9">
    <source>
        <dbReference type="ARBA" id="ARBA00012572"/>
    </source>
</evidence>
<dbReference type="InterPro" id="IPR013785">
    <property type="entry name" value="Aldolase_TIM"/>
</dbReference>
<dbReference type="AlphaFoldDB" id="A0AAF0JA07"/>
<keyword evidence="14" id="KW-0057">Aromatic amino acid biosynthesis</keyword>
<dbReference type="InterPro" id="IPR029062">
    <property type="entry name" value="Class_I_gatase-like"/>
</dbReference>
<keyword evidence="11" id="KW-0028">Amino-acid biosynthesis</keyword>
<keyword evidence="17" id="KW-0511">Multifunctional enzyme</keyword>
<dbReference type="Gene3D" id="3.40.50.880">
    <property type="match status" value="1"/>
</dbReference>
<evidence type="ECO:0000256" key="18">
    <source>
        <dbReference type="ARBA" id="ARBA00047683"/>
    </source>
</evidence>
<dbReference type="PROSITE" id="PS00614">
    <property type="entry name" value="IGPS"/>
    <property type="match status" value="1"/>
</dbReference>
<evidence type="ECO:0000256" key="6">
    <source>
        <dbReference type="ARBA" id="ARBA00004873"/>
    </source>
</evidence>
<evidence type="ECO:0000256" key="15">
    <source>
        <dbReference type="ARBA" id="ARBA00023235"/>
    </source>
</evidence>
<proteinExistence type="inferred from homology"/>
<dbReference type="Pfam" id="PF00218">
    <property type="entry name" value="IGPS"/>
    <property type="match status" value="1"/>
</dbReference>
<dbReference type="Pfam" id="PF00697">
    <property type="entry name" value="PRAI"/>
    <property type="match status" value="1"/>
</dbReference>
<feature type="domain" description="N-(5'phosphoribosyl) anthranilate isomerase (PRAI)" evidence="21">
    <location>
        <begin position="571"/>
        <end position="754"/>
    </location>
</feature>
<dbReference type="GO" id="GO:0004425">
    <property type="term" value="F:indole-3-glycerol-phosphate synthase activity"/>
    <property type="evidence" value="ECO:0007669"/>
    <property type="project" value="UniProtKB-EC"/>
</dbReference>
<dbReference type="Gene3D" id="3.20.20.70">
    <property type="entry name" value="Aldolase class I"/>
    <property type="match status" value="2"/>
</dbReference>
<dbReference type="SUPFAM" id="SSF52317">
    <property type="entry name" value="Class I glutamine amidotransferase-like"/>
    <property type="match status" value="1"/>
</dbReference>
<keyword evidence="16" id="KW-0456">Lyase</keyword>
<reference evidence="22" key="1">
    <citation type="submission" date="2023-03" db="EMBL/GenBank/DDBJ databases">
        <title>Mating type loci evolution in Malassezia.</title>
        <authorList>
            <person name="Coelho M.A."/>
        </authorList>
    </citation>
    <scope>NUCLEOTIDE SEQUENCE</scope>
    <source>
        <strain evidence="22">CBS 11721</strain>
    </source>
</reference>
<dbReference type="EC" id="5.3.1.24" evidence="9"/>
<keyword evidence="15" id="KW-0413">Isomerase</keyword>
<evidence type="ECO:0000256" key="10">
    <source>
        <dbReference type="ARBA" id="ARBA00018819"/>
    </source>
</evidence>
<evidence type="ECO:0000256" key="3">
    <source>
        <dbReference type="ARBA" id="ARBA00003272"/>
    </source>
</evidence>
<comment type="catalytic activity">
    <reaction evidence="18">
        <text>chorismate + L-glutamine = anthranilate + pyruvate + L-glutamate + H(+)</text>
        <dbReference type="Rhea" id="RHEA:21732"/>
        <dbReference type="ChEBI" id="CHEBI:15361"/>
        <dbReference type="ChEBI" id="CHEBI:15378"/>
        <dbReference type="ChEBI" id="CHEBI:16567"/>
        <dbReference type="ChEBI" id="CHEBI:29748"/>
        <dbReference type="ChEBI" id="CHEBI:29985"/>
        <dbReference type="ChEBI" id="CHEBI:58359"/>
        <dbReference type="EC" id="4.1.3.27"/>
    </reaction>
</comment>
<dbReference type="InterPro" id="IPR013798">
    <property type="entry name" value="Indole-3-glycerol_P_synth_dom"/>
</dbReference>
<dbReference type="EC" id="4.1.1.48" evidence="8"/>
<sequence length="758" mass="80569">MTSEGDGRVCVGSGSGDASDVTVLIDNYDSFTYNVVQYLVELGANLVVFRNDKVTVEQIAAMNPVNIVISPGPGHPLKDAGVSLDVIRYFSGKVPILGICMGLQAIVAVDGGIIEYAGEIVHGKVTDITHDGQGLYRGLPEKVVGMRYHSLAARRDAMPSTLKITSETANGIVMGARHKTYTVEGVQYHPESVISGHGREIMRNFLSWRGGTWAENPDAGVAAPTETILERIYAQRKIDVERARALPGQSLADLERAIALHADPPQVSFPARILQAKGTAVMAELKRASPSKGDIDPHAHAGVQALTYARGGASVISVLTEPHWFRGSIGDLALARQSVAHLADRPAILRKDFIVDVYQIAEARLAGADTVLLIVAMLSDSDLRTLYDYAVSLGMDPLVEVNTAEEMQRALALEPRVIGINNRNLHTFNVDMATTSNLAKAAIEQGVLLAALSGIQGRADVERYVADGVHAVLVGEALMRAQDKHAFISELSGVSPQAPPALPPLAKVCGLRSASAAVTAAQAGAHLLGIILAPGTKRTVSLDTAREIIDAVRALPPRARTSADEPAQAPQGEWFAHHAYALTRAAQERPLIVGVFRDQPLDEVVATASALRLDVVQLHGHTEAVEWARYLPGVFVVRVFSIDPAAGAFEFGERRALDQATRPGCHHVIAFDTGSPQSSGGGTGVSFDWGVARAVAAHDAAGAHDVRPFMLGGGLTPENVREARQRASAWIVDTSSGVETDGTKDPAKITAFVAEALK</sequence>
<dbReference type="CDD" id="cd00405">
    <property type="entry name" value="PRAI"/>
    <property type="match status" value="1"/>
</dbReference>
<comment type="pathway">
    <text evidence="6">Amino-acid biosynthesis; L-tryptophan biosynthesis; L-tryptophan from chorismate: step 1/5.</text>
</comment>
<dbReference type="EC" id="4.1.3.27" evidence="7"/>
<evidence type="ECO:0000313" key="23">
    <source>
        <dbReference type="Proteomes" id="UP001219933"/>
    </source>
</evidence>
<evidence type="ECO:0000256" key="8">
    <source>
        <dbReference type="ARBA" id="ARBA00012362"/>
    </source>
</evidence>
<feature type="domain" description="Glutamine amidotransferase" evidence="19">
    <location>
        <begin position="23"/>
        <end position="206"/>
    </location>
</feature>
<evidence type="ECO:0000256" key="12">
    <source>
        <dbReference type="ARBA" id="ARBA00022822"/>
    </source>
</evidence>
<comment type="pathway">
    <text evidence="5">Amino-acid biosynthesis; L-tryptophan biosynthesis; L-tryptophan from chorismate: step 4/5.</text>
</comment>
<name>A0AAF0JA07_9BASI</name>
<dbReference type="PANTHER" id="PTHR43418:SF4">
    <property type="entry name" value="MULTIFUNCTIONAL TRYPTOPHAN BIOSYNTHESIS PROTEIN"/>
    <property type="match status" value="1"/>
</dbReference>
<gene>
    <name evidence="22" type="primary">TRP3</name>
    <name evidence="22" type="ORF">MCUN1_000679</name>
</gene>
<dbReference type="GO" id="GO:0000162">
    <property type="term" value="P:L-tryptophan biosynthetic process"/>
    <property type="evidence" value="ECO:0007669"/>
    <property type="project" value="UniProtKB-KW"/>
</dbReference>
<dbReference type="InterPro" id="IPR006221">
    <property type="entry name" value="TrpG/PapA_dom"/>
</dbReference>
<dbReference type="NCBIfam" id="TIGR00566">
    <property type="entry name" value="trpG_papA"/>
    <property type="match status" value="1"/>
</dbReference>
<dbReference type="PRINTS" id="PR00097">
    <property type="entry name" value="ANTSNTHASEII"/>
</dbReference>
<dbReference type="FunFam" id="3.20.20.70:FF:000136">
    <property type="entry name" value="Multifunctional tryptophan biosynthesis protein"/>
    <property type="match status" value="1"/>
</dbReference>
<evidence type="ECO:0000256" key="16">
    <source>
        <dbReference type="ARBA" id="ARBA00023239"/>
    </source>
</evidence>
<dbReference type="GO" id="GO:0004640">
    <property type="term" value="F:phosphoribosylanthranilate isomerase activity"/>
    <property type="evidence" value="ECO:0007669"/>
    <property type="project" value="UniProtKB-EC"/>
</dbReference>
<evidence type="ECO:0000256" key="7">
    <source>
        <dbReference type="ARBA" id="ARBA00012266"/>
    </source>
</evidence>
<dbReference type="GO" id="GO:0005829">
    <property type="term" value="C:cytosol"/>
    <property type="evidence" value="ECO:0007669"/>
    <property type="project" value="TreeGrafter"/>
</dbReference>
<dbReference type="HAMAP" id="MF_00134_B">
    <property type="entry name" value="IGPS_B"/>
    <property type="match status" value="1"/>
</dbReference>
<dbReference type="Pfam" id="PF00117">
    <property type="entry name" value="GATase"/>
    <property type="match status" value="1"/>
</dbReference>
<evidence type="ECO:0000259" key="20">
    <source>
        <dbReference type="Pfam" id="PF00218"/>
    </source>
</evidence>
<dbReference type="InterPro" id="IPR011060">
    <property type="entry name" value="RibuloseP-bd_barrel"/>
</dbReference>
<keyword evidence="12" id="KW-0822">Tryptophan biosynthesis</keyword>
<dbReference type="PANTHER" id="PTHR43418">
    <property type="entry name" value="MULTIFUNCTIONAL TRYPTOPHAN BIOSYNTHESIS PROTEIN-RELATED"/>
    <property type="match status" value="1"/>
</dbReference>
<dbReference type="HAMAP" id="MF_00135">
    <property type="entry name" value="PRAI"/>
    <property type="match status" value="1"/>
</dbReference>
<feature type="domain" description="Indole-3-glycerol phosphate synthase" evidence="20">
    <location>
        <begin position="229"/>
        <end position="491"/>
    </location>
</feature>
<comment type="pathway">
    <text evidence="4">Amino-acid biosynthesis; L-tryptophan biosynthesis; L-tryptophan from chorismate: step 3/5.</text>
</comment>
<protein>
    <recommendedName>
        <fullName evidence="10">Multifunctional tryptophan biosynthesis protein</fullName>
        <ecNumber evidence="8">4.1.1.48</ecNumber>
        <ecNumber evidence="7">4.1.3.27</ecNumber>
        <ecNumber evidence="9">5.3.1.24</ecNumber>
    </recommendedName>
</protein>
<dbReference type="InterPro" id="IPR050472">
    <property type="entry name" value="Anth_synth/Amidotransfase"/>
</dbReference>
<organism evidence="22 23">
    <name type="scientific">Malassezia cuniculi</name>
    <dbReference type="NCBI Taxonomy" id="948313"/>
    <lineage>
        <taxon>Eukaryota</taxon>
        <taxon>Fungi</taxon>
        <taxon>Dikarya</taxon>
        <taxon>Basidiomycota</taxon>
        <taxon>Ustilaginomycotina</taxon>
        <taxon>Malasseziomycetes</taxon>
        <taxon>Malasseziales</taxon>
        <taxon>Malasseziaceae</taxon>
        <taxon>Malassezia</taxon>
    </lineage>
</organism>
<evidence type="ECO:0000313" key="22">
    <source>
        <dbReference type="EMBL" id="WFD33856.1"/>
    </source>
</evidence>
<dbReference type="EMBL" id="CP119877">
    <property type="protein sequence ID" value="WFD33856.1"/>
    <property type="molecule type" value="Genomic_DNA"/>
</dbReference>
<comment type="function">
    <text evidence="3">Trifunctional enzyme bearing the Gln amidotransferase (GATase) domain of anthranilate synthase, indole-glycerolphosphate synthase, and phosphoribosylanthranilate isomerase activities.</text>
</comment>
<dbReference type="PROSITE" id="PS51273">
    <property type="entry name" value="GATASE_TYPE_1"/>
    <property type="match status" value="1"/>
</dbReference>
<comment type="catalytic activity">
    <reaction evidence="2">
        <text>1-(2-carboxyphenylamino)-1-deoxy-D-ribulose 5-phosphate + H(+) = (1S,2R)-1-C-(indol-3-yl)glycerol 3-phosphate + CO2 + H2O</text>
        <dbReference type="Rhea" id="RHEA:23476"/>
        <dbReference type="ChEBI" id="CHEBI:15377"/>
        <dbReference type="ChEBI" id="CHEBI:15378"/>
        <dbReference type="ChEBI" id="CHEBI:16526"/>
        <dbReference type="ChEBI" id="CHEBI:58613"/>
        <dbReference type="ChEBI" id="CHEBI:58866"/>
        <dbReference type="EC" id="4.1.1.48"/>
    </reaction>
</comment>
<evidence type="ECO:0000256" key="5">
    <source>
        <dbReference type="ARBA" id="ARBA00004696"/>
    </source>
</evidence>
<dbReference type="CDD" id="cd01743">
    <property type="entry name" value="GATase1_Anthranilate_Synthase"/>
    <property type="match status" value="1"/>
</dbReference>
<evidence type="ECO:0000256" key="2">
    <source>
        <dbReference type="ARBA" id="ARBA00001633"/>
    </source>
</evidence>
<evidence type="ECO:0000256" key="14">
    <source>
        <dbReference type="ARBA" id="ARBA00023141"/>
    </source>
</evidence>
<dbReference type="SUPFAM" id="SSF51366">
    <property type="entry name" value="Ribulose-phoshate binding barrel"/>
    <property type="match status" value="2"/>
</dbReference>
<comment type="catalytic activity">
    <reaction evidence="1">
        <text>N-(5-phospho-beta-D-ribosyl)anthranilate = 1-(2-carboxyphenylamino)-1-deoxy-D-ribulose 5-phosphate</text>
        <dbReference type="Rhea" id="RHEA:21540"/>
        <dbReference type="ChEBI" id="CHEBI:18277"/>
        <dbReference type="ChEBI" id="CHEBI:58613"/>
        <dbReference type="EC" id="5.3.1.24"/>
    </reaction>
</comment>
<evidence type="ECO:0000256" key="17">
    <source>
        <dbReference type="ARBA" id="ARBA00023268"/>
    </source>
</evidence>
<dbReference type="Proteomes" id="UP001219933">
    <property type="component" value="Chromosome 1"/>
</dbReference>
<dbReference type="CDD" id="cd00331">
    <property type="entry name" value="IGPS"/>
    <property type="match status" value="1"/>
</dbReference>
<evidence type="ECO:0000259" key="19">
    <source>
        <dbReference type="Pfam" id="PF00117"/>
    </source>
</evidence>
<evidence type="ECO:0000256" key="1">
    <source>
        <dbReference type="ARBA" id="ARBA00001164"/>
    </source>
</evidence>
<dbReference type="GO" id="GO:0004049">
    <property type="term" value="F:anthranilate synthase activity"/>
    <property type="evidence" value="ECO:0007669"/>
    <property type="project" value="UniProtKB-EC"/>
</dbReference>